<feature type="disulfide bond" evidence="14">
    <location>
        <begin position="1189"/>
        <end position="1204"/>
    </location>
</feature>
<feature type="disulfide bond" evidence="14">
    <location>
        <begin position="838"/>
        <end position="853"/>
    </location>
</feature>
<dbReference type="PROSITE" id="PS00022">
    <property type="entry name" value="EGF_1"/>
    <property type="match status" value="1"/>
</dbReference>
<dbReference type="InterPro" id="IPR023415">
    <property type="entry name" value="LDLR_class-A_CS"/>
</dbReference>
<dbReference type="InterPro" id="IPR018097">
    <property type="entry name" value="EGF_Ca-bd_CS"/>
</dbReference>
<reference evidence="21" key="1">
    <citation type="submission" date="2025-08" db="UniProtKB">
        <authorList>
            <consortium name="RefSeq"/>
        </authorList>
    </citation>
    <scope>IDENTIFICATION</scope>
</reference>
<feature type="disulfide bond" evidence="14">
    <location>
        <begin position="1404"/>
        <end position="1419"/>
    </location>
</feature>
<evidence type="ECO:0000256" key="11">
    <source>
        <dbReference type="ARBA" id="ARBA00023170"/>
    </source>
</evidence>
<evidence type="ECO:0000256" key="9">
    <source>
        <dbReference type="ARBA" id="ARBA00023136"/>
    </source>
</evidence>
<keyword evidence="2" id="KW-1003">Cell membrane</keyword>
<evidence type="ECO:0000256" key="10">
    <source>
        <dbReference type="ARBA" id="ARBA00023157"/>
    </source>
</evidence>
<dbReference type="SUPFAM" id="SSF57424">
    <property type="entry name" value="LDL receptor-like module"/>
    <property type="match status" value="26"/>
</dbReference>
<dbReference type="InterPro" id="IPR001881">
    <property type="entry name" value="EGF-like_Ca-bd_dom"/>
</dbReference>
<keyword evidence="5 17" id="KW-0812">Transmembrane</keyword>
<dbReference type="CDD" id="cd00112">
    <property type="entry name" value="LDLa"/>
    <property type="match status" value="27"/>
</dbReference>
<feature type="disulfide bond" evidence="14">
    <location>
        <begin position="1315"/>
        <end position="1330"/>
    </location>
</feature>
<feature type="disulfide bond" evidence="14">
    <location>
        <begin position="2519"/>
        <end position="2531"/>
    </location>
</feature>
<feature type="disulfide bond" evidence="14">
    <location>
        <begin position="1772"/>
        <end position="1790"/>
    </location>
</feature>
<feature type="disulfide bond" evidence="14">
    <location>
        <begin position="1228"/>
        <end position="1243"/>
    </location>
</feature>
<feature type="disulfide bond" evidence="14">
    <location>
        <begin position="928"/>
        <end position="943"/>
    </location>
</feature>
<keyword evidence="3 13" id="KW-0245">EGF-like domain</keyword>
<feature type="disulfide bond" evidence="14">
    <location>
        <begin position="1765"/>
        <end position="1777"/>
    </location>
</feature>
<feature type="disulfide bond" evidence="13">
    <location>
        <begin position="2619"/>
        <end position="2628"/>
    </location>
</feature>
<dbReference type="PROSITE" id="PS00010">
    <property type="entry name" value="ASX_HYDROXYL"/>
    <property type="match status" value="1"/>
</dbReference>
<keyword evidence="9 17" id="KW-0472">Membrane</keyword>
<feature type="disulfide bond" evidence="14">
    <location>
        <begin position="1684"/>
        <end position="1696"/>
    </location>
</feature>
<evidence type="ECO:0000256" key="15">
    <source>
        <dbReference type="PROSITE-ProRule" id="PRU00461"/>
    </source>
</evidence>
<dbReference type="Proteomes" id="UP000515152">
    <property type="component" value="Chromosome 21"/>
</dbReference>
<feature type="disulfide bond" evidence="14">
    <location>
        <begin position="2526"/>
        <end position="2544"/>
    </location>
</feature>
<keyword evidence="12" id="KW-0325">Glycoprotein</keyword>
<evidence type="ECO:0000256" key="6">
    <source>
        <dbReference type="ARBA" id="ARBA00022729"/>
    </source>
</evidence>
<feature type="disulfide bond" evidence="14">
    <location>
        <begin position="1663"/>
        <end position="1678"/>
    </location>
</feature>
<dbReference type="PROSITE" id="PS51120">
    <property type="entry name" value="LDLRB"/>
    <property type="match status" value="2"/>
</dbReference>
<protein>
    <submittedName>
        <fullName evidence="21">Low-density lipoprotein receptor-related protein 2 isoform X6</fullName>
    </submittedName>
</protein>
<feature type="disulfide bond" evidence="14">
    <location>
        <begin position="1456"/>
        <end position="1471"/>
    </location>
</feature>
<feature type="disulfide bond" evidence="14">
    <location>
        <begin position="44"/>
        <end position="59"/>
    </location>
</feature>
<feature type="domain" description="EGF-like" evidence="19">
    <location>
        <begin position="215"/>
        <end position="253"/>
    </location>
</feature>
<dbReference type="Pfam" id="PF00058">
    <property type="entry name" value="Ldl_recept_b"/>
    <property type="match status" value="1"/>
</dbReference>
<dbReference type="GO" id="GO:0005509">
    <property type="term" value="F:calcium ion binding"/>
    <property type="evidence" value="ECO:0007669"/>
    <property type="project" value="InterPro"/>
</dbReference>
<gene>
    <name evidence="21" type="primary">si:dkey-88l16.3</name>
</gene>
<comment type="subcellular location">
    <subcellularLocation>
        <location evidence="1">Cell membrane</location>
        <topology evidence="1">Single-pass type I membrane protein</topology>
    </subcellularLocation>
</comment>
<dbReference type="PROSITE" id="PS01209">
    <property type="entry name" value="LDLRA_1"/>
    <property type="match status" value="12"/>
</dbReference>
<organism evidence="20 21">
    <name type="scientific">Clupea harengus</name>
    <name type="common">Atlantic herring</name>
    <dbReference type="NCBI Taxonomy" id="7950"/>
    <lineage>
        <taxon>Eukaryota</taxon>
        <taxon>Metazoa</taxon>
        <taxon>Chordata</taxon>
        <taxon>Craniata</taxon>
        <taxon>Vertebrata</taxon>
        <taxon>Euteleostomi</taxon>
        <taxon>Actinopterygii</taxon>
        <taxon>Neopterygii</taxon>
        <taxon>Teleostei</taxon>
        <taxon>Clupei</taxon>
        <taxon>Clupeiformes</taxon>
        <taxon>Clupeoidei</taxon>
        <taxon>Clupeidae</taxon>
        <taxon>Clupea</taxon>
    </lineage>
</organism>
<dbReference type="InterPro" id="IPR011042">
    <property type="entry name" value="6-blade_b-propeller_TolB-like"/>
</dbReference>
<dbReference type="FunFam" id="2.10.25.10:FF:000037">
    <property type="entry name" value="Signal peptide, CUB domain and EGF-like domain-containing 2"/>
    <property type="match status" value="1"/>
</dbReference>
<dbReference type="PANTHER" id="PTHR22722:SF12">
    <property type="entry name" value="EGF-LIKE DOMAIN-CONTAINING PROTEIN"/>
    <property type="match status" value="1"/>
</dbReference>
<evidence type="ECO:0000256" key="13">
    <source>
        <dbReference type="PROSITE-ProRule" id="PRU00076"/>
    </source>
</evidence>
<evidence type="ECO:0000256" key="18">
    <source>
        <dbReference type="SAM" id="SignalP"/>
    </source>
</evidence>
<feature type="repeat" description="LDL-receptor class B" evidence="15">
    <location>
        <begin position="380"/>
        <end position="425"/>
    </location>
</feature>
<dbReference type="InterPro" id="IPR000033">
    <property type="entry name" value="LDLR_classB_rpt"/>
</dbReference>
<dbReference type="Gene3D" id="2.120.10.30">
    <property type="entry name" value="TolB, C-terminal domain"/>
    <property type="match status" value="3"/>
</dbReference>
<dbReference type="SMART" id="SM00135">
    <property type="entry name" value="LY"/>
    <property type="match status" value="11"/>
</dbReference>
<feature type="disulfide bond" evidence="14">
    <location>
        <begin position="25"/>
        <end position="37"/>
    </location>
</feature>
<feature type="disulfide bond" evidence="14">
    <location>
        <begin position="1005"/>
        <end position="1020"/>
    </location>
</feature>
<comment type="caution">
    <text evidence="13">Lacks conserved residue(s) required for the propagation of feature annotation.</text>
</comment>
<dbReference type="RefSeq" id="XP_031414483.1">
    <property type="nucleotide sequence ID" value="XM_031558623.2"/>
</dbReference>
<feature type="disulfide bond" evidence="13">
    <location>
        <begin position="2600"/>
        <end position="2617"/>
    </location>
</feature>
<dbReference type="SMART" id="SM00181">
    <property type="entry name" value="EGF"/>
    <property type="match status" value="10"/>
</dbReference>
<evidence type="ECO:0000256" key="16">
    <source>
        <dbReference type="SAM" id="MobiDB-lite"/>
    </source>
</evidence>
<feature type="disulfide bond" evidence="14">
    <location>
        <begin position="2538"/>
        <end position="2553"/>
    </location>
</feature>
<dbReference type="InterPro" id="IPR049883">
    <property type="entry name" value="NOTCH1_EGF-like"/>
</dbReference>
<feature type="domain" description="EGF-like" evidence="19">
    <location>
        <begin position="2591"/>
        <end position="2629"/>
    </location>
</feature>
<feature type="disulfide bond" evidence="14">
    <location>
        <begin position="966"/>
        <end position="981"/>
    </location>
</feature>
<dbReference type="SUPFAM" id="SSF57196">
    <property type="entry name" value="EGF/Laminin"/>
    <property type="match status" value="1"/>
</dbReference>
<dbReference type="InterPro" id="IPR009030">
    <property type="entry name" value="Growth_fac_rcpt_cys_sf"/>
</dbReference>
<feature type="disulfide bond" evidence="14">
    <location>
        <begin position="1745"/>
        <end position="1760"/>
    </location>
</feature>
<name>A0A6P8EES7_CLUHA</name>
<keyword evidence="20" id="KW-1185">Reference proteome</keyword>
<feature type="disulfide bond" evidence="14">
    <location>
        <begin position="102"/>
        <end position="114"/>
    </location>
</feature>
<feature type="disulfide bond" evidence="14">
    <location>
        <begin position="139"/>
        <end position="151"/>
    </location>
</feature>
<dbReference type="FunFam" id="2.10.25.10:FF:000009">
    <property type="entry name" value="Low-density lipoprotein receptor isoform 1"/>
    <property type="match status" value="1"/>
</dbReference>
<feature type="disulfide bond" evidence="14">
    <location>
        <begin position="81"/>
        <end position="96"/>
    </location>
</feature>
<feature type="disulfide bond" evidence="14">
    <location>
        <begin position="1150"/>
        <end position="1165"/>
    </location>
</feature>
<feature type="disulfide bond" evidence="14">
    <location>
        <begin position="1624"/>
        <end position="1639"/>
    </location>
</feature>
<feature type="disulfide bond" evidence="14">
    <location>
        <begin position="878"/>
        <end position="893"/>
    </location>
</feature>
<sequence length="2713" mass="296068">MELRPLLCMVALSCLKIISGYNQTCKQDQWQCDDGACIRHSWRCDGGSDCIDGSDELDCLCGPGEVECADGSSCVKVSSVCDGQAHCPDGSHKRMCTQNAGCLPDDWTCNNGICIPIELRCNGRNDCADNSDEEACGPCGDPRLRCLGGICLTATERCDGIMQCSDGRDEPASCGKKCSEADGGCSHACVDQPWGAECHCPAGMLLSANGVNCEDLNECSQPYGPCQQLCINTPGTFACRCRDGFKMQGNTCQAQENETKILTTRKEGIGLLNLKTRKIENLYTADRKPVAITYDLARGTIYWADEQGRIYKAQDQKISTLYDGQMGIGSLACDWLNGHLYWTSTETKSLYAGSAEGLGVAVLMAKDGTPMDLVLLPSERSMFWMNKGENGGTTIEKAGMDGSKRLSLAVITAELPRGLTLDVASRRLYWISDFKMSIETVKCDGSGRYTFWDIFKGKTARTLAVFEGMFYWADEKYLWQIDPNEPKQSKFILKASSPHMIVYHSLQQPQGAPGPCVSSRCPLCLLSNTKPVGHTCACPKGLLSQPDGTCSNFKLVYTTPTSMYMLEFAEKEPKKKLLLRTTDDIESFDIDWRSGSIMWTNGTGHLKGQWFTGGEPVHIPTPAPVCLVRVNQQTGNLIWRSCDALSFGVTGVSITLPDHSFSKTLYQTRREVKDLYVDWKRGLLYWLEDSCVHSMTLSLSGGNEQNVFCMGEQASGHLAFDRTSNSFLWNTFSGLQIMSLLKMKKYSLGKGWNIPGTIEAASEPFIVSSTRNTITLWGRRDGTRVAEASIEKGLVSVVVAELELMSGTTSMISQEQSCKFPSVLCEGTSLCISQAQLCDGRRDCPDGSDEKACVDACSNPGDFLCKDRRKCIERNLVCDGRSHCSDGSDEVGCPTVAAKTSKTTPLKCRFGSKACQDGSECVLLSHVCDGEKDCRDGSDEEDCEQCQEGQFQCANGRKCIDQKQVCDGTPQCQDRSDELGCWVPTKSCALRCDRLSRCIPQVFICNGVRDCWDSSDEAGCANPTPAPRCDSPSVLCEGTALCIAPDQLCDGKRDCPDGWDENTCLRYCPHRVDLDFYSTTSTGDFLCKDRRKCIERNLVCDGRSHCSDGSDEVGCPTVAAKTPKTTPLKCRLGSKACRDGSECVLHNHVCDGEKDCRDGSDEEWCDLRCKPGQFQCAHGKMCIDQKQVCDGTPQCQDRSDELDCFKATKSCSHRCDAKTRCIPEDFLCDGERDCSDGTDETGCGFPTPAPTLSTCRFPSVLCAGTSLCISQTQLCDGKKDCPDGSDEKACVNACSDPAHFLCKDRRKCVERNLVCDGRSHCSDGSDEVGCPTVAAKTSKTTPLKCRLGSKACRDGSECVLLSHVCDGEKDCRDGSDEKGCDHVCKPGQFQCVHGSMCIDQKQVCDGTRQCQDGSDEANCVLMSTEFHTPAPPPSACKFPSVLCEGTSLCISQAQLCDWRRDCPDGSDEKACVDTCSDRAHFLCKDRRKCVEMNLVCDGRSHCSDGSDEVGCPTVAAKTSKTTPLKCRLGSKACRDGSECVLHNHVCDGEKDCRDGSDEEGCDLVCKPGQFQCAHGKMCIDQKLVCDGTSQCQDRSDELDCLKADHSCSHRCDDKTRCIPDGFLCDGERDCLDGTDEANCAVEACVSGQFQCSNGQCVDQTLRCDGHGDCRDHSDERGCSHPPPCPPQLRCPQSDECLLQEWLCDGDEDCSDGSDERNCKAPVPKCGEFQWSCSSKTQCIPQAWRCDGTNDCHDHSDEAGCGPVKCPLQLFQCRRGECVDTALVCNGVSNCLDSTDEGPGCANSNCSSSGSPRCDHTCFRTPHGARCMCRTGFRLQADGLTCKDVDECGEGSRPACAHLCLNSRGSFLCQCHPGFLLEADRRTCKTPDEPSLLASVQSELVLLGLRSGDKQVLLTPGKKPIFSVDFDWKEQRSYWVSLDEESIKWANRKDKYMGTLVRGVKSDSIALDWVGRNLYWVDGVAGQILAVRLSPSVVKPENYTVILDEDLEQPRSLALLPQRGLMFWSEIGSEPQIERSGMDGSDRRVVLSKSLSWPVSLTVDLLEERLYWTDERLRCIGSASLTGENIKLLQLPETPSPFSVAVFNGMLYWSDTKRRTIQGIHKIDGKKRKVILKRPSQPFGLKAIHPLLQSVTSNPCESLQCSHMCLLAPGPQAVCRCPAGLLLTGDGVTCSPLVDSSSSFLLMLSPTTVTQIYLRSLRGTKRLKKWPEHRALLLPGVNEAMAVDMVLQEQLLYLSDAGLASVSTLRLSGSTLTQTRRLLQLPRDVVTALAVDWVTRNLYWSSRSQQALHVTSADGRYTTALLGGEIGSTASIALHPLTGRMCFTSMGRAGWGGKAAPQVDCAFMDGFNRTVLWGNAAIPTSLTFSNKGTQLYWADIGTGVIGSIGIDGSNYREYKTGPDLIVSFTQTDNILLWVTLDKDVTKMWYSDGVQPKQLWFEVKTNVVELKAYSRSSQKGGNACSERNGGCVHLCLARPAGRTCRCSQDHLSAVNGSLCVPQQQCPVGSKACWDGSCLPSAKFCDHVQDCPDRSDEQNCFYDKPALQPKAGGVLPKRPRPLGPASPEPGAVGGQRLDVDSCAEQRCSGRGVCVSRDKGEEVACECSHGYSGDSCQNVGSSHAGSSHLGLILTMLLIVGSTVVAIFVIRKRRESVRSPEKATLMTNMEGRSTYVDSFANELYGAEEEEVTSTDVSDIHKG</sequence>
<dbReference type="InterPro" id="IPR000742">
    <property type="entry name" value="EGF"/>
</dbReference>
<dbReference type="PROSITE" id="PS50068">
    <property type="entry name" value="LDLRA_2"/>
    <property type="match status" value="28"/>
</dbReference>
<feature type="signal peptide" evidence="18">
    <location>
        <begin position="1"/>
        <end position="20"/>
    </location>
</feature>
<keyword evidence="21" id="KW-0449">Lipoprotein</keyword>
<keyword evidence="8 17" id="KW-1133">Transmembrane helix</keyword>
<keyword evidence="10 13" id="KW-1015">Disulfide bond</keyword>
<feature type="disulfide bond" evidence="14">
    <location>
        <begin position="146"/>
        <end position="164"/>
    </location>
</feature>
<feature type="disulfide bond" evidence="14">
    <location>
        <begin position="1644"/>
        <end position="1656"/>
    </location>
</feature>
<dbReference type="GO" id="GO:0006898">
    <property type="term" value="P:receptor-mediated endocytosis"/>
    <property type="evidence" value="ECO:0007669"/>
    <property type="project" value="TreeGrafter"/>
</dbReference>
<feature type="disulfide bond" evidence="14">
    <location>
        <begin position="1703"/>
        <end position="1718"/>
    </location>
</feature>
<evidence type="ECO:0000256" key="7">
    <source>
        <dbReference type="ARBA" id="ARBA00022737"/>
    </source>
</evidence>
<keyword evidence="7" id="KW-0677">Repeat</keyword>
<dbReference type="GeneID" id="105911843"/>
<evidence type="ECO:0000256" key="12">
    <source>
        <dbReference type="ARBA" id="ARBA00023180"/>
    </source>
</evidence>
<feature type="disulfide bond" evidence="14">
    <location>
        <begin position="1585"/>
        <end position="1600"/>
    </location>
</feature>
<evidence type="ECO:0000256" key="4">
    <source>
        <dbReference type="ARBA" id="ARBA00022583"/>
    </source>
</evidence>
<feature type="repeat" description="LDL-receptor class B" evidence="15">
    <location>
        <begin position="2019"/>
        <end position="2062"/>
    </location>
</feature>
<evidence type="ECO:0000256" key="5">
    <source>
        <dbReference type="ARBA" id="ARBA00022692"/>
    </source>
</evidence>
<evidence type="ECO:0000256" key="1">
    <source>
        <dbReference type="ARBA" id="ARBA00004251"/>
    </source>
</evidence>
<evidence type="ECO:0000256" key="2">
    <source>
        <dbReference type="ARBA" id="ARBA00022475"/>
    </source>
</evidence>
<proteinExistence type="predicted"/>
<dbReference type="Gene3D" id="4.10.1220.10">
    <property type="entry name" value="EGF-type module"/>
    <property type="match status" value="2"/>
</dbReference>
<feature type="disulfide bond" evidence="14">
    <location>
        <begin position="1100"/>
        <end position="1115"/>
    </location>
</feature>
<dbReference type="InterPro" id="IPR051221">
    <property type="entry name" value="LDLR-related"/>
</dbReference>
<dbReference type="InterPro" id="IPR036055">
    <property type="entry name" value="LDL_receptor-like_sf"/>
</dbReference>
<dbReference type="SMART" id="SM00179">
    <property type="entry name" value="EGF_CA"/>
    <property type="match status" value="4"/>
</dbReference>
<dbReference type="PANTHER" id="PTHR22722">
    <property type="entry name" value="LOW-DENSITY LIPOPROTEIN RECEPTOR-RELATED PROTEIN 2-RELATED"/>
    <property type="match status" value="1"/>
</dbReference>
<dbReference type="GO" id="GO:0016324">
    <property type="term" value="C:apical plasma membrane"/>
    <property type="evidence" value="ECO:0007669"/>
    <property type="project" value="TreeGrafter"/>
</dbReference>
<accession>A0A6P8EES7</accession>
<evidence type="ECO:0000256" key="3">
    <source>
        <dbReference type="ARBA" id="ARBA00022536"/>
    </source>
</evidence>
<dbReference type="FunFam" id="2.120.10.30:FF:000241">
    <property type="entry name" value="Low-density lipoprotein receptor-related protein 6"/>
    <property type="match status" value="1"/>
</dbReference>
<feature type="disulfide bond" evidence="14">
    <location>
        <begin position="32"/>
        <end position="50"/>
    </location>
</feature>
<dbReference type="Pfam" id="PF14670">
    <property type="entry name" value="FXa_inhibition"/>
    <property type="match status" value="1"/>
</dbReference>
<feature type="transmembrane region" description="Helical" evidence="17">
    <location>
        <begin position="2641"/>
        <end position="2661"/>
    </location>
</feature>
<evidence type="ECO:0000256" key="17">
    <source>
        <dbReference type="SAM" id="Phobius"/>
    </source>
</evidence>
<feature type="disulfide bond" evidence="14">
    <location>
        <begin position="109"/>
        <end position="127"/>
    </location>
</feature>
<feature type="chain" id="PRO_5027763242" evidence="18">
    <location>
        <begin position="21"/>
        <end position="2713"/>
    </location>
</feature>
<dbReference type="PROSITE" id="PS50026">
    <property type="entry name" value="EGF_3"/>
    <property type="match status" value="2"/>
</dbReference>
<dbReference type="PROSITE" id="PS01186">
    <property type="entry name" value="EGF_2"/>
    <property type="match status" value="3"/>
</dbReference>
<keyword evidence="11 21" id="KW-0675">Receptor</keyword>
<dbReference type="PRINTS" id="PR00261">
    <property type="entry name" value="LDLRECEPTOR"/>
</dbReference>
<dbReference type="PROSITE" id="PS01187">
    <property type="entry name" value="EGF_CA"/>
    <property type="match status" value="2"/>
</dbReference>
<dbReference type="GO" id="GO:0042562">
    <property type="term" value="F:hormone binding"/>
    <property type="evidence" value="ECO:0007669"/>
    <property type="project" value="TreeGrafter"/>
</dbReference>
<feature type="disulfide bond" evidence="14">
    <location>
        <begin position="1365"/>
        <end position="1380"/>
    </location>
</feature>
<dbReference type="SUPFAM" id="SSF63825">
    <property type="entry name" value="YWTD domain"/>
    <property type="match status" value="3"/>
</dbReference>
<evidence type="ECO:0000256" key="14">
    <source>
        <dbReference type="PROSITE-ProRule" id="PRU00124"/>
    </source>
</evidence>
<dbReference type="GO" id="GO:0043235">
    <property type="term" value="C:receptor complex"/>
    <property type="evidence" value="ECO:0007669"/>
    <property type="project" value="TreeGrafter"/>
</dbReference>
<dbReference type="SMART" id="SM00192">
    <property type="entry name" value="LDLa"/>
    <property type="match status" value="28"/>
</dbReference>
<keyword evidence="4" id="KW-0254">Endocytosis</keyword>
<evidence type="ECO:0000313" key="21">
    <source>
        <dbReference type="RefSeq" id="XP_031414483.1"/>
    </source>
</evidence>
<feature type="disulfide bond" evidence="14">
    <location>
        <begin position="1275"/>
        <end position="1290"/>
    </location>
</feature>
<keyword evidence="6 18" id="KW-0732">Signal</keyword>
<feature type="disulfide bond" evidence="14">
    <location>
        <begin position="1651"/>
        <end position="1669"/>
    </location>
</feature>
<dbReference type="FunFam" id="4.10.400.10:FF:000045">
    <property type="entry name" value="Low-density lipoprotein receptor-related protein 2"/>
    <property type="match status" value="1"/>
</dbReference>
<dbReference type="Gene3D" id="4.10.400.10">
    <property type="entry name" value="Low-density Lipoprotein Receptor"/>
    <property type="match status" value="25"/>
</dbReference>
<dbReference type="FunFam" id="4.10.400.10:FF:000034">
    <property type="entry name" value="Low-density lipoprotein receptor-related protein 2"/>
    <property type="match status" value="1"/>
</dbReference>
<evidence type="ECO:0000256" key="8">
    <source>
        <dbReference type="ARBA" id="ARBA00022989"/>
    </source>
</evidence>
<feature type="disulfide bond" evidence="14">
    <location>
        <begin position="1496"/>
        <end position="1511"/>
    </location>
</feature>
<dbReference type="CTD" id="796880"/>
<feature type="disulfide bond" evidence="14">
    <location>
        <begin position="1049"/>
        <end position="1064"/>
    </location>
</feature>
<dbReference type="InterPro" id="IPR000152">
    <property type="entry name" value="EGF-type_Asp/Asn_hydroxyl_site"/>
</dbReference>
<dbReference type="Pfam" id="PF00057">
    <property type="entry name" value="Ldl_recept_a"/>
    <property type="match status" value="25"/>
</dbReference>
<dbReference type="Pfam" id="PF07645">
    <property type="entry name" value="EGF_CA"/>
    <property type="match status" value="2"/>
</dbReference>
<feature type="disulfide bond" evidence="14">
    <location>
        <begin position="121"/>
        <end position="136"/>
    </location>
</feature>
<evidence type="ECO:0000313" key="20">
    <source>
        <dbReference type="Proteomes" id="UP000515152"/>
    </source>
</evidence>
<feature type="disulfide bond" evidence="14">
    <location>
        <begin position="1546"/>
        <end position="1561"/>
    </location>
</feature>
<feature type="region of interest" description="Disordered" evidence="16">
    <location>
        <begin position="2565"/>
        <end position="2587"/>
    </location>
</feature>
<dbReference type="SUPFAM" id="SSF57184">
    <property type="entry name" value="Growth factor receptor domain"/>
    <property type="match status" value="2"/>
</dbReference>
<dbReference type="Gene3D" id="2.10.25.10">
    <property type="entry name" value="Laminin"/>
    <property type="match status" value="4"/>
</dbReference>
<evidence type="ECO:0000259" key="19">
    <source>
        <dbReference type="PROSITE" id="PS50026"/>
    </source>
</evidence>
<dbReference type="InterPro" id="IPR002172">
    <property type="entry name" value="LDrepeatLR_classA_rpt"/>
</dbReference>